<organism evidence="1 2">
    <name type="scientific">Candida glabrata</name>
    <name type="common">Yeast</name>
    <name type="synonym">Torulopsis glabrata</name>
    <dbReference type="NCBI Taxonomy" id="5478"/>
    <lineage>
        <taxon>Eukaryota</taxon>
        <taxon>Fungi</taxon>
        <taxon>Dikarya</taxon>
        <taxon>Ascomycota</taxon>
        <taxon>Saccharomycotina</taxon>
        <taxon>Saccharomycetes</taxon>
        <taxon>Saccharomycetales</taxon>
        <taxon>Saccharomycetaceae</taxon>
        <taxon>Nakaseomyces</taxon>
    </lineage>
</organism>
<gene>
    <name evidence="1" type="ORF">AO440_003336</name>
</gene>
<dbReference type="GO" id="GO:0042790">
    <property type="term" value="P:nucleolar large rRNA transcription by RNA polymerase I"/>
    <property type="evidence" value="ECO:0007669"/>
    <property type="project" value="EnsemblFungi"/>
</dbReference>
<comment type="caution">
    <text evidence="1">The sequence shown here is derived from an EMBL/GenBank/DDBJ whole genome shotgun (WGS) entry which is preliminary data.</text>
</comment>
<evidence type="ECO:0000313" key="1">
    <source>
        <dbReference type="EMBL" id="KTA96453.1"/>
    </source>
</evidence>
<dbReference type="VEuPathDB" id="FungiDB:GVI51_K01815"/>
<keyword evidence="1" id="KW-0648">Protein biosynthesis</keyword>
<dbReference type="VEuPathDB" id="FungiDB:CAGL0K01969g"/>
<name>A0A0W0DK42_CANGB</name>
<accession>A0A0W0DK42</accession>
<dbReference type="GO" id="GO:0045943">
    <property type="term" value="P:positive regulation of transcription by RNA polymerase I"/>
    <property type="evidence" value="ECO:0007669"/>
    <property type="project" value="EnsemblFungi"/>
</dbReference>
<dbReference type="Pfam" id="PF05234">
    <property type="entry name" value="UAF_Rrn10"/>
    <property type="match status" value="1"/>
</dbReference>
<dbReference type="PANTHER" id="PTHR28054:SF1">
    <property type="entry name" value="RNA POLYMERASE I-SPECIFIC TRANSCRIPTION INITIATION FACTOR RRN10"/>
    <property type="match status" value="1"/>
</dbReference>
<dbReference type="VEuPathDB" id="FungiDB:GWK60_K01815"/>
<dbReference type="EMBL" id="LLZZ01000172">
    <property type="protein sequence ID" value="KTA96453.1"/>
    <property type="molecule type" value="Genomic_DNA"/>
</dbReference>
<protein>
    <submittedName>
        <fullName evidence="1">RNA polymerase I-specific transcription initiation factor RRN10</fullName>
    </submittedName>
</protein>
<dbReference type="GO" id="GO:0001165">
    <property type="term" value="F:RNA polymerase I cis-regulatory region sequence-specific DNA binding"/>
    <property type="evidence" value="ECO:0007669"/>
    <property type="project" value="EnsemblFungi"/>
</dbReference>
<evidence type="ECO:0000313" key="2">
    <source>
        <dbReference type="Proteomes" id="UP000054886"/>
    </source>
</evidence>
<dbReference type="AlphaFoldDB" id="A0A0W0DK42"/>
<proteinExistence type="predicted"/>
<dbReference type="GO" id="GO:0003743">
    <property type="term" value="F:translation initiation factor activity"/>
    <property type="evidence" value="ECO:0007669"/>
    <property type="project" value="UniProtKB-KW"/>
</dbReference>
<dbReference type="InterPro" id="IPR022793">
    <property type="entry name" value="Rrn10"/>
</dbReference>
<reference evidence="1 2" key="1">
    <citation type="submission" date="2015-10" db="EMBL/GenBank/DDBJ databases">
        <title>Draft genomes sequences of Candida glabrata isolates 1A, 1B, 2A, 2B, 3A and 3B.</title>
        <authorList>
            <person name="Haavelsrud O.E."/>
            <person name="Gaustad P."/>
        </authorList>
    </citation>
    <scope>NUCLEOTIDE SEQUENCE [LARGE SCALE GENOMIC DNA]</scope>
    <source>
        <strain evidence="1">910700640</strain>
    </source>
</reference>
<dbReference type="VEuPathDB" id="FungiDB:B1J91_K01969g"/>
<keyword evidence="1" id="KW-0396">Initiation factor</keyword>
<dbReference type="PANTHER" id="PTHR28054">
    <property type="entry name" value="RNA POLYMERASE I-SPECIFIC TRANSCRIPTION INITIATION FACTOR RRN10"/>
    <property type="match status" value="1"/>
</dbReference>
<dbReference type="GO" id="GO:0000500">
    <property type="term" value="C:RNA polymerase I upstream activating factor complex"/>
    <property type="evidence" value="ECO:0007669"/>
    <property type="project" value="EnsemblFungi"/>
</dbReference>
<sequence>MAKVTRDGGGRDGTEHGKAVSADEVLADRIGNCVPIPLKTRQELELLSRGDRAAGVFSGDVVPRIDLRVVHYYATQLILAKYPQLMNRFDETSMITLGLLIEQWVEEYLSGDSADAVAKHIDYRLNPTDI</sequence>
<dbReference type="Proteomes" id="UP000054886">
    <property type="component" value="Unassembled WGS sequence"/>
</dbReference>
<dbReference type="GO" id="GO:0001181">
    <property type="term" value="F:RNA polymerase I general transcription initiation factor activity"/>
    <property type="evidence" value="ECO:0007669"/>
    <property type="project" value="EnsemblFungi"/>
</dbReference>